<evidence type="ECO:0000256" key="9">
    <source>
        <dbReference type="ARBA" id="ARBA00061535"/>
    </source>
</evidence>
<gene>
    <name evidence="15" type="primary">aat</name>
    <name evidence="16" type="ORF">EVA68_07160</name>
</gene>
<sequence>MGKIPILAKDNLVFPPIESALREPEGLLAVGGDLSIARLTAAYQQGIFPWFDDEQPILWWCPDPRTVLFPQQFKPSRSLTKLLRKNYFDVSINSAFDQVIDACSETRKRTSGTWITADMKVAYKAMHSAGLAHSIECYRNGLLVGGLYGIGIGNLFFGESMFHRETNASKVAFAYLARLMRDHKHSLIDCQIGNQHLTTLGAVEISRKEFLRYLKDFKRKKEIDWLAIPADLPPWEILDNLPAE</sequence>
<evidence type="ECO:0000256" key="2">
    <source>
        <dbReference type="ARBA" id="ARBA00022490"/>
    </source>
</evidence>
<comment type="function">
    <text evidence="8 15">Functions in the N-end rule pathway of protein degradation where it conjugates Leu, Phe and, less efficiently, Met from aminoacyl-tRNAs to the N-termini of proteins containing an N-terminal arginine or lysine.</text>
</comment>
<evidence type="ECO:0000256" key="10">
    <source>
        <dbReference type="ARBA" id="ARBA00066767"/>
    </source>
</evidence>
<dbReference type="SUPFAM" id="SSF55729">
    <property type="entry name" value="Acyl-CoA N-acyltransferases (Nat)"/>
    <property type="match status" value="1"/>
</dbReference>
<comment type="similarity">
    <text evidence="9 15">Belongs to the L/F-transferase family.</text>
</comment>
<evidence type="ECO:0000256" key="12">
    <source>
        <dbReference type="ARBA" id="ARBA00077136"/>
    </source>
</evidence>
<dbReference type="NCBIfam" id="TIGR00667">
    <property type="entry name" value="aat"/>
    <property type="match status" value="1"/>
</dbReference>
<dbReference type="Gene3D" id="3.40.630.70">
    <property type="entry name" value="Leucyl/phenylalanyl-tRNA-protein transferase, C-terminal domain"/>
    <property type="match status" value="1"/>
</dbReference>
<comment type="caution">
    <text evidence="16">The sequence shown here is derived from an EMBL/GenBank/DDBJ whole genome shotgun (WGS) entry which is preliminary data.</text>
</comment>
<dbReference type="InterPro" id="IPR016181">
    <property type="entry name" value="Acyl_CoA_acyltransferase"/>
</dbReference>
<comment type="catalytic activity">
    <reaction evidence="5 15">
        <text>L-phenylalanyl-tRNA(Phe) + an N-terminal L-alpha-aminoacyl-[protein] = an N-terminal L-phenylalanyl-L-alpha-aminoacyl-[protein] + tRNA(Phe)</text>
        <dbReference type="Rhea" id="RHEA:43632"/>
        <dbReference type="Rhea" id="RHEA-COMP:9668"/>
        <dbReference type="Rhea" id="RHEA-COMP:9699"/>
        <dbReference type="Rhea" id="RHEA-COMP:10636"/>
        <dbReference type="Rhea" id="RHEA-COMP:10637"/>
        <dbReference type="ChEBI" id="CHEBI:78442"/>
        <dbReference type="ChEBI" id="CHEBI:78531"/>
        <dbReference type="ChEBI" id="CHEBI:78597"/>
        <dbReference type="ChEBI" id="CHEBI:83561"/>
        <dbReference type="EC" id="2.3.2.6"/>
    </reaction>
</comment>
<dbReference type="AlphaFoldDB" id="A0A520RYQ4"/>
<organism evidence="16 17">
    <name type="scientific">OM182 bacterium</name>
    <dbReference type="NCBI Taxonomy" id="2510334"/>
    <lineage>
        <taxon>Bacteria</taxon>
        <taxon>Pseudomonadati</taxon>
        <taxon>Pseudomonadota</taxon>
        <taxon>Gammaproteobacteria</taxon>
        <taxon>OMG group</taxon>
        <taxon>OM182 clade</taxon>
    </lineage>
</organism>
<evidence type="ECO:0000256" key="4">
    <source>
        <dbReference type="ARBA" id="ARBA00023315"/>
    </source>
</evidence>
<evidence type="ECO:0000256" key="7">
    <source>
        <dbReference type="ARBA" id="ARBA00051538"/>
    </source>
</evidence>
<evidence type="ECO:0000313" key="17">
    <source>
        <dbReference type="Proteomes" id="UP000316199"/>
    </source>
</evidence>
<dbReference type="InterPro" id="IPR042203">
    <property type="entry name" value="Leu/Phe-tRNA_Trfase_C"/>
</dbReference>
<dbReference type="InterPro" id="IPR004616">
    <property type="entry name" value="Leu/Phe-tRNA_Trfase"/>
</dbReference>
<name>A0A520RYQ4_9GAMM</name>
<dbReference type="GO" id="GO:0030163">
    <property type="term" value="P:protein catabolic process"/>
    <property type="evidence" value="ECO:0007669"/>
    <property type="project" value="UniProtKB-UniRule"/>
</dbReference>
<evidence type="ECO:0000313" key="16">
    <source>
        <dbReference type="EMBL" id="RZO75373.1"/>
    </source>
</evidence>
<comment type="catalytic activity">
    <reaction evidence="6 15">
        <text>N-terminal L-arginyl-[protein] + L-leucyl-tRNA(Leu) = N-terminal L-leucyl-L-arginyl-[protein] + tRNA(Leu) + H(+)</text>
        <dbReference type="Rhea" id="RHEA:50416"/>
        <dbReference type="Rhea" id="RHEA-COMP:9613"/>
        <dbReference type="Rhea" id="RHEA-COMP:9622"/>
        <dbReference type="Rhea" id="RHEA-COMP:12672"/>
        <dbReference type="Rhea" id="RHEA-COMP:12673"/>
        <dbReference type="ChEBI" id="CHEBI:15378"/>
        <dbReference type="ChEBI" id="CHEBI:64719"/>
        <dbReference type="ChEBI" id="CHEBI:78442"/>
        <dbReference type="ChEBI" id="CHEBI:78494"/>
        <dbReference type="ChEBI" id="CHEBI:133044"/>
        <dbReference type="EC" id="2.3.2.6"/>
    </reaction>
</comment>
<dbReference type="FunFam" id="3.30.70.3550:FF:000001">
    <property type="entry name" value="Leucyl/phenylalanyl-tRNA--protein transferase"/>
    <property type="match status" value="1"/>
</dbReference>
<comment type="subcellular location">
    <subcellularLocation>
        <location evidence="1 15">Cytoplasm</location>
    </subcellularLocation>
</comment>
<evidence type="ECO:0000256" key="8">
    <source>
        <dbReference type="ARBA" id="ARBA00054043"/>
    </source>
</evidence>
<evidence type="ECO:0000256" key="5">
    <source>
        <dbReference type="ARBA" id="ARBA00050607"/>
    </source>
</evidence>
<evidence type="ECO:0000256" key="1">
    <source>
        <dbReference type="ARBA" id="ARBA00004496"/>
    </source>
</evidence>
<evidence type="ECO:0000256" key="15">
    <source>
        <dbReference type="HAMAP-Rule" id="MF_00688"/>
    </source>
</evidence>
<evidence type="ECO:0000256" key="3">
    <source>
        <dbReference type="ARBA" id="ARBA00022679"/>
    </source>
</evidence>
<dbReference type="EMBL" id="SHAG01000037">
    <property type="protein sequence ID" value="RZO75373.1"/>
    <property type="molecule type" value="Genomic_DNA"/>
</dbReference>
<keyword evidence="3 15" id="KW-0808">Transferase</keyword>
<keyword evidence="2 15" id="KW-0963">Cytoplasm</keyword>
<dbReference type="InterPro" id="IPR042221">
    <property type="entry name" value="Leu/Phe-tRNA_Trfase_N"/>
</dbReference>
<comment type="catalytic activity">
    <reaction evidence="7 15">
        <text>N-terminal L-lysyl-[protein] + L-leucyl-tRNA(Leu) = N-terminal L-leucyl-L-lysyl-[protein] + tRNA(Leu) + H(+)</text>
        <dbReference type="Rhea" id="RHEA:12340"/>
        <dbReference type="Rhea" id="RHEA-COMP:9613"/>
        <dbReference type="Rhea" id="RHEA-COMP:9622"/>
        <dbReference type="Rhea" id="RHEA-COMP:12670"/>
        <dbReference type="Rhea" id="RHEA-COMP:12671"/>
        <dbReference type="ChEBI" id="CHEBI:15378"/>
        <dbReference type="ChEBI" id="CHEBI:65249"/>
        <dbReference type="ChEBI" id="CHEBI:78442"/>
        <dbReference type="ChEBI" id="CHEBI:78494"/>
        <dbReference type="ChEBI" id="CHEBI:133043"/>
        <dbReference type="EC" id="2.3.2.6"/>
    </reaction>
</comment>
<dbReference type="Proteomes" id="UP000316199">
    <property type="component" value="Unassembled WGS sequence"/>
</dbReference>
<keyword evidence="4 15" id="KW-0012">Acyltransferase</keyword>
<reference evidence="16 17" key="1">
    <citation type="submission" date="2019-02" db="EMBL/GenBank/DDBJ databases">
        <title>Prokaryotic population dynamics and viral predation in marine succession experiment using metagenomics: the confinement effect.</title>
        <authorList>
            <person name="Haro-Moreno J.M."/>
            <person name="Rodriguez-Valera F."/>
            <person name="Lopez-Perez M."/>
        </authorList>
    </citation>
    <scope>NUCLEOTIDE SEQUENCE [LARGE SCALE GENOMIC DNA]</scope>
    <source>
        <strain evidence="16">MED-G157</strain>
    </source>
</reference>
<dbReference type="HAMAP" id="MF_00688">
    <property type="entry name" value="Leu_Phe_trans"/>
    <property type="match status" value="1"/>
</dbReference>
<evidence type="ECO:0000256" key="13">
    <source>
        <dbReference type="ARBA" id="ARBA00077165"/>
    </source>
</evidence>
<proteinExistence type="inferred from homology"/>
<evidence type="ECO:0000256" key="6">
    <source>
        <dbReference type="ARBA" id="ARBA00050652"/>
    </source>
</evidence>
<dbReference type="EC" id="2.3.2.6" evidence="10 15"/>
<evidence type="ECO:0000256" key="14">
    <source>
        <dbReference type="ARBA" id="ARBA00083640"/>
    </source>
</evidence>
<dbReference type="GO" id="GO:0005737">
    <property type="term" value="C:cytoplasm"/>
    <property type="evidence" value="ECO:0007669"/>
    <property type="project" value="UniProtKB-SubCell"/>
</dbReference>
<dbReference type="PANTHER" id="PTHR30098:SF2">
    <property type="entry name" value="LEUCYL_PHENYLALANYL-TRNA--PROTEIN TRANSFERASE"/>
    <property type="match status" value="1"/>
</dbReference>
<dbReference type="GO" id="GO:0008914">
    <property type="term" value="F:leucyl-tRNA--protein transferase activity"/>
    <property type="evidence" value="ECO:0007669"/>
    <property type="project" value="UniProtKB-UniRule"/>
</dbReference>
<evidence type="ECO:0000256" key="11">
    <source>
        <dbReference type="ARBA" id="ARBA00074372"/>
    </source>
</evidence>
<dbReference type="Pfam" id="PF03588">
    <property type="entry name" value="Leu_Phe_trans"/>
    <property type="match status" value="1"/>
</dbReference>
<accession>A0A520RYQ4</accession>
<protein>
    <recommendedName>
        <fullName evidence="11 15">Leucyl/phenylalanyl-tRNA--protein transferase</fullName>
        <ecNumber evidence="10 15">2.3.2.6</ecNumber>
    </recommendedName>
    <alternativeName>
        <fullName evidence="12 15">L/F-transferase</fullName>
    </alternativeName>
    <alternativeName>
        <fullName evidence="13 15">Leucyltransferase</fullName>
    </alternativeName>
    <alternativeName>
        <fullName evidence="14 15">Phenyalanyltransferase</fullName>
    </alternativeName>
</protein>
<dbReference type="Gene3D" id="3.30.70.3550">
    <property type="entry name" value="Leucyl/phenylalanyl-tRNA-protein transferase, N-terminal domain"/>
    <property type="match status" value="1"/>
</dbReference>
<dbReference type="PANTHER" id="PTHR30098">
    <property type="entry name" value="LEUCYL/PHENYLALANYL-TRNA--PROTEIN TRANSFERASE"/>
    <property type="match status" value="1"/>
</dbReference>